<proteinExistence type="predicted"/>
<feature type="domain" description="Rhodanese" evidence="1">
    <location>
        <begin position="17"/>
        <end position="117"/>
    </location>
</feature>
<evidence type="ECO:0000313" key="2">
    <source>
        <dbReference type="EMBL" id="CAD9112226.1"/>
    </source>
</evidence>
<protein>
    <recommendedName>
        <fullName evidence="1">Rhodanese domain-containing protein</fullName>
    </recommendedName>
</protein>
<dbReference type="SMART" id="SM00450">
    <property type="entry name" value="RHOD"/>
    <property type="match status" value="1"/>
</dbReference>
<dbReference type="CDD" id="cd00158">
    <property type="entry name" value="RHOD"/>
    <property type="match status" value="1"/>
</dbReference>
<sequence>MAEVESAPVASPEVLASLEDALVVDARDPSEITGCKGGPALEGSVSVPFNTDGAKQSEQPTSAEDYRAKLEAAGCLPDDKTKAIITHCGAGGRGGKACTVIAGLGYANVHNGGSPDNIRKALSA</sequence>
<dbReference type="SUPFAM" id="SSF52821">
    <property type="entry name" value="Rhodanese/Cell cycle control phosphatase"/>
    <property type="match status" value="1"/>
</dbReference>
<dbReference type="PROSITE" id="PS50206">
    <property type="entry name" value="RHODANESE_3"/>
    <property type="match status" value="1"/>
</dbReference>
<dbReference type="InterPro" id="IPR001763">
    <property type="entry name" value="Rhodanese-like_dom"/>
</dbReference>
<dbReference type="Gene3D" id="3.40.250.10">
    <property type="entry name" value="Rhodanese-like domain"/>
    <property type="match status" value="1"/>
</dbReference>
<accession>A0A7S1LSN3</accession>
<dbReference type="InterPro" id="IPR036873">
    <property type="entry name" value="Rhodanese-like_dom_sf"/>
</dbReference>
<evidence type="ECO:0000259" key="1">
    <source>
        <dbReference type="PROSITE" id="PS50206"/>
    </source>
</evidence>
<reference evidence="2" key="1">
    <citation type="submission" date="2021-01" db="EMBL/GenBank/DDBJ databases">
        <authorList>
            <person name="Corre E."/>
            <person name="Pelletier E."/>
            <person name="Niang G."/>
            <person name="Scheremetjew M."/>
            <person name="Finn R."/>
            <person name="Kale V."/>
            <person name="Holt S."/>
            <person name="Cochrane G."/>
            <person name="Meng A."/>
            <person name="Brown T."/>
            <person name="Cohen L."/>
        </authorList>
    </citation>
    <scope>NUCLEOTIDE SEQUENCE</scope>
    <source>
        <strain evidence="2">OF101</strain>
    </source>
</reference>
<dbReference type="EMBL" id="HBGE01021581">
    <property type="protein sequence ID" value="CAD9112226.1"/>
    <property type="molecule type" value="Transcribed_RNA"/>
</dbReference>
<dbReference type="Pfam" id="PF00581">
    <property type="entry name" value="Rhodanese"/>
    <property type="match status" value="1"/>
</dbReference>
<organism evidence="2">
    <name type="scientific">Alexandrium catenella</name>
    <name type="common">Red tide dinoflagellate</name>
    <name type="synonym">Gonyaulax catenella</name>
    <dbReference type="NCBI Taxonomy" id="2925"/>
    <lineage>
        <taxon>Eukaryota</taxon>
        <taxon>Sar</taxon>
        <taxon>Alveolata</taxon>
        <taxon>Dinophyceae</taxon>
        <taxon>Gonyaulacales</taxon>
        <taxon>Pyrocystaceae</taxon>
        <taxon>Alexandrium</taxon>
    </lineage>
</organism>
<dbReference type="AlphaFoldDB" id="A0A7S1LSN3"/>
<name>A0A7S1LSN3_ALECA</name>
<gene>
    <name evidence="2" type="ORF">ACAT0790_LOCUS13039</name>
</gene>